<protein>
    <submittedName>
        <fullName evidence="8">Efflux ABC transporter, permease protein</fullName>
    </submittedName>
</protein>
<evidence type="ECO:0000256" key="3">
    <source>
        <dbReference type="ARBA" id="ARBA00022692"/>
    </source>
</evidence>
<dbReference type="InterPro" id="IPR038766">
    <property type="entry name" value="Membrane_comp_ABC_pdt"/>
</dbReference>
<evidence type="ECO:0000256" key="1">
    <source>
        <dbReference type="ARBA" id="ARBA00004651"/>
    </source>
</evidence>
<evidence type="ECO:0000313" key="8">
    <source>
        <dbReference type="EMBL" id="EGC02681.1"/>
    </source>
</evidence>
<dbReference type="OrthoDB" id="2934570at2"/>
<accession>E9SDR8</accession>
<evidence type="ECO:0000313" key="9">
    <source>
        <dbReference type="Proteomes" id="UP000004259"/>
    </source>
</evidence>
<evidence type="ECO:0000256" key="4">
    <source>
        <dbReference type="ARBA" id="ARBA00022989"/>
    </source>
</evidence>
<feature type="transmembrane region" description="Helical" evidence="6">
    <location>
        <begin position="349"/>
        <end position="374"/>
    </location>
</feature>
<sequence>MRDPLNKRLGRQLREELGKYVIIFLFFVMMIGAVSGFIISDTGMINAYNESFEKYNIEDGNLEFTLDPDKDTIEDIEKDGGIKLYENFYKDEETDSFDSTLRIYGERDEIDRLCLWEGEFPSADDDIALDRLYAQNHDLKVGSSFEVSGRTLNVCGIVAFTDYSALYESPSDLMFDNDMFGVGAVTDSGFDSFNDDHLHYNYSWLYDKSPDGDVQAQEMSEELMKTVAEKAMLQNFIPAYSNQAIHFAGNDLHNDRTSILVFLYITMVILAFIFVVTTESTIAKEAAVIGTLRASGYTRGEIVRHYMKLPMYTLTAGAIVGNIVGYTLMEKYMAAAYLGSYSLTTYSVSFSADAFVLTTLIPFVIMFVINLAALTRKLTLSPLKFLRRDLTRGQKKKAFRLNTKIGIMTRFRLRIFFQNISGYIVIIFGIILGYSILFFGLMFEPMLDNFKEETVNNMIADSIYVLRMPAETDAASAEKAAMTSLETTFEKYKAEDVSVYGISENSRYVKIDHNGGVTISTAFMNKYGLKKGDSITLTEKYGEKDYEFEITGFYDYPSTIAVFMDIDDFCETFDMDEGYFNIYFADEKIEDIDEKLIMSKITEDDLTKTSRQMTRSMSGIMTVFKWFGVVMFVMVIYLLAKLIIDKNAQSISMTKILGYSNREINGLYVHTTTIVALLSMLVTLPLVDFLIGAIFKMVFMSYSGYFAYETDLTVMVKCFITGVISYSLVAFVLNRGVKKIPLAEALKNAE</sequence>
<dbReference type="AlphaFoldDB" id="E9SDR8"/>
<feature type="transmembrane region" description="Helical" evidence="6">
    <location>
        <begin position="714"/>
        <end position="733"/>
    </location>
</feature>
<keyword evidence="2" id="KW-1003">Cell membrane</keyword>
<feature type="transmembrane region" description="Helical" evidence="6">
    <location>
        <begin position="259"/>
        <end position="277"/>
    </location>
</feature>
<comment type="caution">
    <text evidence="8">The sequence shown here is derived from an EMBL/GenBank/DDBJ whole genome shotgun (WGS) entry which is preliminary data.</text>
</comment>
<evidence type="ECO:0000256" key="2">
    <source>
        <dbReference type="ARBA" id="ARBA00022475"/>
    </source>
</evidence>
<feature type="transmembrane region" description="Helical" evidence="6">
    <location>
        <begin position="420"/>
        <end position="443"/>
    </location>
</feature>
<feature type="domain" description="ABC3 transporter permease C-terminal" evidence="7">
    <location>
        <begin position="261"/>
        <end position="376"/>
    </location>
</feature>
<dbReference type="eggNOG" id="COG0577">
    <property type="taxonomic scope" value="Bacteria"/>
</dbReference>
<name>E9SDR8_RUMAL</name>
<keyword evidence="5 6" id="KW-0472">Membrane</keyword>
<dbReference type="STRING" id="246199.CUS_7083"/>
<dbReference type="Pfam" id="PF02687">
    <property type="entry name" value="FtsX"/>
    <property type="match status" value="1"/>
</dbReference>
<feature type="transmembrane region" description="Helical" evidence="6">
    <location>
        <begin position="20"/>
        <end position="39"/>
    </location>
</feature>
<evidence type="ECO:0000259" key="7">
    <source>
        <dbReference type="Pfam" id="PF02687"/>
    </source>
</evidence>
<evidence type="ECO:0000256" key="6">
    <source>
        <dbReference type="SAM" id="Phobius"/>
    </source>
</evidence>
<dbReference type="PANTHER" id="PTHR30287:SF1">
    <property type="entry name" value="INNER MEMBRANE PROTEIN"/>
    <property type="match status" value="1"/>
</dbReference>
<gene>
    <name evidence="8" type="ORF">CUS_7083</name>
</gene>
<feature type="transmembrane region" description="Helical" evidence="6">
    <location>
        <begin position="623"/>
        <end position="644"/>
    </location>
</feature>
<dbReference type="PANTHER" id="PTHR30287">
    <property type="entry name" value="MEMBRANE COMPONENT OF PREDICTED ABC SUPERFAMILY METABOLITE UPTAKE TRANSPORTER"/>
    <property type="match status" value="1"/>
</dbReference>
<reference evidence="8 9" key="1">
    <citation type="submission" date="2011-02" db="EMBL/GenBank/DDBJ databases">
        <authorList>
            <person name="Nelson K.E."/>
            <person name="Sutton G."/>
            <person name="Torralba M."/>
            <person name="Durkin S."/>
            <person name="Harkins D."/>
            <person name="Montgomery R."/>
            <person name="Ziemer C."/>
            <person name="Klaassens E."/>
            <person name="Ocuiv P."/>
            <person name="Morrison M."/>
        </authorList>
    </citation>
    <scope>NUCLEOTIDE SEQUENCE [LARGE SCALE GENOMIC DNA]</scope>
    <source>
        <strain evidence="8 9">8</strain>
    </source>
</reference>
<keyword evidence="4 6" id="KW-1133">Transmembrane helix</keyword>
<feature type="transmembrane region" description="Helical" evidence="6">
    <location>
        <begin position="665"/>
        <end position="694"/>
    </location>
</feature>
<dbReference type="GO" id="GO:0005886">
    <property type="term" value="C:plasma membrane"/>
    <property type="evidence" value="ECO:0007669"/>
    <property type="project" value="UniProtKB-SubCell"/>
</dbReference>
<evidence type="ECO:0000256" key="5">
    <source>
        <dbReference type="ARBA" id="ARBA00023136"/>
    </source>
</evidence>
<feature type="transmembrane region" description="Helical" evidence="6">
    <location>
        <begin position="309"/>
        <end position="329"/>
    </location>
</feature>
<dbReference type="InterPro" id="IPR003838">
    <property type="entry name" value="ABC3_permease_C"/>
</dbReference>
<organism evidence="8 9">
    <name type="scientific">Ruminococcus albus 8</name>
    <dbReference type="NCBI Taxonomy" id="246199"/>
    <lineage>
        <taxon>Bacteria</taxon>
        <taxon>Bacillati</taxon>
        <taxon>Bacillota</taxon>
        <taxon>Clostridia</taxon>
        <taxon>Eubacteriales</taxon>
        <taxon>Oscillospiraceae</taxon>
        <taxon>Ruminococcus</taxon>
    </lineage>
</organism>
<proteinExistence type="predicted"/>
<dbReference type="RefSeq" id="WP_002850686.1">
    <property type="nucleotide sequence ID" value="NZ_ADKM02000091.1"/>
</dbReference>
<keyword evidence="9" id="KW-1185">Reference proteome</keyword>
<comment type="subcellular location">
    <subcellularLocation>
        <location evidence="1">Cell membrane</location>
        <topology evidence="1">Multi-pass membrane protein</topology>
    </subcellularLocation>
</comment>
<dbReference type="EMBL" id="ADKM02000091">
    <property type="protein sequence ID" value="EGC02681.1"/>
    <property type="molecule type" value="Genomic_DNA"/>
</dbReference>
<dbReference type="Proteomes" id="UP000004259">
    <property type="component" value="Unassembled WGS sequence"/>
</dbReference>
<keyword evidence="3 6" id="KW-0812">Transmembrane</keyword>